<proteinExistence type="predicted"/>
<accession>A0A1G7JQ71</accession>
<feature type="domain" description="Glyoxalase-like" evidence="1">
    <location>
        <begin position="19"/>
        <end position="54"/>
    </location>
</feature>
<sequence>MLELDHVIAFLPGPPEPPAGFFLDEGARHAGQGTRNRRVRFPRHYVELLWIEEPGVEDLGFAARCAREAYPYGVVLRGTPPDGDWRRHTVPGGPALAIHQGTPDMPFLAVAELSDEQLAALPHRLTPPHRSGATGIVATRLTGATPPGPRLPGVSLTPDGAPSMRLLLDSGTPLLL</sequence>
<reference evidence="2 3" key="1">
    <citation type="submission" date="2016-10" db="EMBL/GenBank/DDBJ databases">
        <authorList>
            <person name="de Groot N.N."/>
        </authorList>
    </citation>
    <scope>NUCLEOTIDE SEQUENCE [LARGE SCALE GENOMIC DNA]</scope>
    <source>
        <strain evidence="2 3">CGMCC 4.3143</strain>
    </source>
</reference>
<dbReference type="Gene3D" id="3.10.180.10">
    <property type="entry name" value="2,3-Dihydroxybiphenyl 1,2-Dioxygenase, domain 1"/>
    <property type="match status" value="1"/>
</dbReference>
<dbReference type="OrthoDB" id="1426774at2"/>
<dbReference type="InterPro" id="IPR029068">
    <property type="entry name" value="Glyas_Bleomycin-R_OHBP_Dase"/>
</dbReference>
<organism evidence="2 3">
    <name type="scientific">Pseudonocardia oroxyli</name>
    <dbReference type="NCBI Taxonomy" id="366584"/>
    <lineage>
        <taxon>Bacteria</taxon>
        <taxon>Bacillati</taxon>
        <taxon>Actinomycetota</taxon>
        <taxon>Actinomycetes</taxon>
        <taxon>Pseudonocardiales</taxon>
        <taxon>Pseudonocardiaceae</taxon>
        <taxon>Pseudonocardia</taxon>
    </lineage>
</organism>
<gene>
    <name evidence="2" type="ORF">SAMN05216377_104125</name>
</gene>
<evidence type="ECO:0000313" key="3">
    <source>
        <dbReference type="Proteomes" id="UP000198967"/>
    </source>
</evidence>
<dbReference type="InterPro" id="IPR025870">
    <property type="entry name" value="Glyoxalase-like_dom"/>
</dbReference>
<dbReference type="Proteomes" id="UP000198967">
    <property type="component" value="Unassembled WGS sequence"/>
</dbReference>
<dbReference type="Pfam" id="PF13468">
    <property type="entry name" value="Glyoxalase_3"/>
    <property type="match status" value="1"/>
</dbReference>
<dbReference type="AlphaFoldDB" id="A0A1G7JQ71"/>
<dbReference type="RefSeq" id="WP_093078881.1">
    <property type="nucleotide sequence ID" value="NZ_FNBE01000004.1"/>
</dbReference>
<keyword evidence="3" id="KW-1185">Reference proteome</keyword>
<evidence type="ECO:0000313" key="2">
    <source>
        <dbReference type="EMBL" id="SDF27015.1"/>
    </source>
</evidence>
<name>A0A1G7JQ71_PSEOR</name>
<protein>
    <submittedName>
        <fullName evidence="2">Glyoxalase-like domain-containing protein</fullName>
    </submittedName>
</protein>
<evidence type="ECO:0000259" key="1">
    <source>
        <dbReference type="Pfam" id="PF13468"/>
    </source>
</evidence>
<dbReference type="EMBL" id="FNBE01000004">
    <property type="protein sequence ID" value="SDF27015.1"/>
    <property type="molecule type" value="Genomic_DNA"/>
</dbReference>